<proteinExistence type="predicted"/>
<reference evidence="2 3" key="1">
    <citation type="journal article" date="2019" name="Nat. Ecol. Evol.">
        <title>Megaphylogeny resolves global patterns of mushroom evolution.</title>
        <authorList>
            <person name="Varga T."/>
            <person name="Krizsan K."/>
            <person name="Foldi C."/>
            <person name="Dima B."/>
            <person name="Sanchez-Garcia M."/>
            <person name="Sanchez-Ramirez S."/>
            <person name="Szollosi G.J."/>
            <person name="Szarkandi J.G."/>
            <person name="Papp V."/>
            <person name="Albert L."/>
            <person name="Andreopoulos W."/>
            <person name="Angelini C."/>
            <person name="Antonin V."/>
            <person name="Barry K.W."/>
            <person name="Bougher N.L."/>
            <person name="Buchanan P."/>
            <person name="Buyck B."/>
            <person name="Bense V."/>
            <person name="Catcheside P."/>
            <person name="Chovatia M."/>
            <person name="Cooper J."/>
            <person name="Damon W."/>
            <person name="Desjardin D."/>
            <person name="Finy P."/>
            <person name="Geml J."/>
            <person name="Haridas S."/>
            <person name="Hughes K."/>
            <person name="Justo A."/>
            <person name="Karasinski D."/>
            <person name="Kautmanova I."/>
            <person name="Kiss B."/>
            <person name="Kocsube S."/>
            <person name="Kotiranta H."/>
            <person name="LaButti K.M."/>
            <person name="Lechner B.E."/>
            <person name="Liimatainen K."/>
            <person name="Lipzen A."/>
            <person name="Lukacs Z."/>
            <person name="Mihaltcheva S."/>
            <person name="Morgado L.N."/>
            <person name="Niskanen T."/>
            <person name="Noordeloos M.E."/>
            <person name="Ohm R.A."/>
            <person name="Ortiz-Santana B."/>
            <person name="Ovrebo C."/>
            <person name="Racz N."/>
            <person name="Riley R."/>
            <person name="Savchenko A."/>
            <person name="Shiryaev A."/>
            <person name="Soop K."/>
            <person name="Spirin V."/>
            <person name="Szebenyi C."/>
            <person name="Tomsovsky M."/>
            <person name="Tulloss R.E."/>
            <person name="Uehling J."/>
            <person name="Grigoriev I.V."/>
            <person name="Vagvolgyi C."/>
            <person name="Papp T."/>
            <person name="Martin F.M."/>
            <person name="Miettinen O."/>
            <person name="Hibbett D.S."/>
            <person name="Nagy L.G."/>
        </authorList>
    </citation>
    <scope>NUCLEOTIDE SEQUENCE [LARGE SCALE GENOMIC DNA]</scope>
    <source>
        <strain evidence="2 3">OMC1185</strain>
    </source>
</reference>
<accession>A0A5C3MPY2</accession>
<gene>
    <name evidence="2" type="ORF">OE88DRAFT_1774208</name>
</gene>
<sequence length="295" mass="32940">MSKNPLINAAYAPLPVDEPFYDSAAAREGRTLVETFSIPIRSGKAWNVPAGHVFRISTPDGPQAAIIHCFFQSRRADLAVWNANDSRERMWAARTRQLQAAHVSVYDRLWSNLPFLRPLVTIVADSLQDYGVDEDGGRVHDLLGTRCDPYVNKYLSGQSQFHTYCVDFDLHCHSNLIRAVKPYGLTEFDVHDVLNVFQCTGLNSQDKKTCPAVKGSYIEFFAEMDILAALSTCPGGDLSIRMWGDDIPEGEDPTLAVCRPLQVDVFKLSEEVLKSWKPFSLDTYHGDHGLKAAGF</sequence>
<name>A0A5C3MPY2_9AGAM</name>
<evidence type="ECO:0000313" key="2">
    <source>
        <dbReference type="EMBL" id="TFK47020.1"/>
    </source>
</evidence>
<dbReference type="PANTHER" id="PTHR31527">
    <property type="entry name" value="RE64534P"/>
    <property type="match status" value="1"/>
</dbReference>
<organism evidence="2 3">
    <name type="scientific">Heliocybe sulcata</name>
    <dbReference type="NCBI Taxonomy" id="5364"/>
    <lineage>
        <taxon>Eukaryota</taxon>
        <taxon>Fungi</taxon>
        <taxon>Dikarya</taxon>
        <taxon>Basidiomycota</taxon>
        <taxon>Agaricomycotina</taxon>
        <taxon>Agaricomycetes</taxon>
        <taxon>Gloeophyllales</taxon>
        <taxon>Gloeophyllaceae</taxon>
        <taxon>Heliocybe</taxon>
    </lineage>
</organism>
<feature type="domain" description="DUF1989" evidence="1">
    <location>
        <begin position="38"/>
        <end position="227"/>
    </location>
</feature>
<evidence type="ECO:0000259" key="1">
    <source>
        <dbReference type="Pfam" id="PF09347"/>
    </source>
</evidence>
<keyword evidence="3" id="KW-1185">Reference proteome</keyword>
<dbReference type="AlphaFoldDB" id="A0A5C3MPY2"/>
<protein>
    <recommendedName>
        <fullName evidence="1">DUF1989 domain-containing protein</fullName>
    </recommendedName>
</protein>
<dbReference type="Pfam" id="PF09347">
    <property type="entry name" value="DUF1989"/>
    <property type="match status" value="1"/>
</dbReference>
<dbReference type="InterPro" id="IPR018959">
    <property type="entry name" value="DUF1989"/>
</dbReference>
<dbReference type="Proteomes" id="UP000305948">
    <property type="component" value="Unassembled WGS sequence"/>
</dbReference>
<dbReference type="PANTHER" id="PTHR31527:SF0">
    <property type="entry name" value="RE64534P"/>
    <property type="match status" value="1"/>
</dbReference>
<dbReference type="OrthoDB" id="504708at2759"/>
<dbReference type="EMBL" id="ML213526">
    <property type="protein sequence ID" value="TFK47020.1"/>
    <property type="molecule type" value="Genomic_DNA"/>
</dbReference>
<dbReference type="STRING" id="5364.A0A5C3MPY2"/>
<evidence type="ECO:0000313" key="3">
    <source>
        <dbReference type="Proteomes" id="UP000305948"/>
    </source>
</evidence>